<gene>
    <name evidence="2" type="ORF">CCS77_0750</name>
</gene>
<keyword evidence="1" id="KW-0812">Transmembrane</keyword>
<proteinExistence type="predicted"/>
<dbReference type="RefSeq" id="WP_107916611.1">
    <property type="nucleotide sequence ID" value="NZ_CP021642.1"/>
</dbReference>
<feature type="transmembrane region" description="Helical" evidence="1">
    <location>
        <begin position="6"/>
        <end position="28"/>
    </location>
</feature>
<sequence length="374" mass="43986">MGFKKWTFSFLFATIFIILFVATFNYIVDPYRIYDTNIFKNKPKEDLQARFAKVLRIQQLKPTSIFLGNSRPQRSFDSAHKYFTQPAFNAAISGSNLNEAKAYLKWAIRQGNLKQALLVFDDKTMLGMRNKTDDFEEYFKNPKVYKYKILFSLQMLRDSIATVKKRKQTPLFEPDGRRTEASLLEEVQKNGGYYKYSINTLENGYMAKYNKNEVSKLSYKVFIDILKECHDNNIKLDIAISPLHVRLLEAMDYRVGLDVVWYEWKKQIVTINEEVALKLGKKPFRIIDFGIYNNITAQELPKDINQTSKYYWEASHYKTKLADMMLDALMQQNIDNDFGVEITSKNIDAHIEKQKGLRSKFINTQEYRREVFGY</sequence>
<dbReference type="AlphaFoldDB" id="A0A2R4P057"/>
<keyword evidence="1" id="KW-0472">Membrane</keyword>
<name>A0A2R4P057_9BACT</name>
<dbReference type="Proteomes" id="UP000241854">
    <property type="component" value="Chromosome"/>
</dbReference>
<evidence type="ECO:0000313" key="3">
    <source>
        <dbReference type="Proteomes" id="UP000241854"/>
    </source>
</evidence>
<dbReference type="EMBL" id="CP021642">
    <property type="protein sequence ID" value="AVX43811.1"/>
    <property type="molecule type" value="Genomic_DNA"/>
</dbReference>
<organism evidence="2 3">
    <name type="scientific">Campylobacter concisus</name>
    <dbReference type="NCBI Taxonomy" id="199"/>
    <lineage>
        <taxon>Bacteria</taxon>
        <taxon>Pseudomonadati</taxon>
        <taxon>Campylobacterota</taxon>
        <taxon>Epsilonproteobacteria</taxon>
        <taxon>Campylobacterales</taxon>
        <taxon>Campylobacteraceae</taxon>
        <taxon>Campylobacter</taxon>
    </lineage>
</organism>
<evidence type="ECO:0000256" key="1">
    <source>
        <dbReference type="SAM" id="Phobius"/>
    </source>
</evidence>
<accession>A0A2R4P057</accession>
<reference evidence="2 3" key="1">
    <citation type="journal article" date="2018" name="Emerg. Microbes Infect.">
        <title>Genomic analysis of oral Campylobacter concisus strains identified a potential bacterial molecular marker associated with active Crohn's disease.</title>
        <authorList>
            <person name="Liu F."/>
            <person name="Ma R."/>
            <person name="Tay C.Y.A."/>
            <person name="Octavia S."/>
            <person name="Lan R."/>
            <person name="Chung H.K.L."/>
            <person name="Riordan S.M."/>
            <person name="Grimm M.C."/>
            <person name="Leong R.W."/>
            <person name="Tanaka M.M."/>
            <person name="Connor S."/>
            <person name="Zhang L."/>
        </authorList>
    </citation>
    <scope>NUCLEOTIDE SEQUENCE [LARGE SCALE GENOMIC DNA]</scope>
    <source>
        <strain evidence="2 3">P2CDO4</strain>
    </source>
</reference>
<protein>
    <submittedName>
        <fullName evidence="2">Uncharacterized protein</fullName>
    </submittedName>
</protein>
<evidence type="ECO:0000313" key="2">
    <source>
        <dbReference type="EMBL" id="AVX43811.1"/>
    </source>
</evidence>
<keyword evidence="1" id="KW-1133">Transmembrane helix</keyword>